<dbReference type="Pfam" id="PF00300">
    <property type="entry name" value="His_Phos_1"/>
    <property type="match status" value="1"/>
</dbReference>
<dbReference type="PANTHER" id="PTHR48100">
    <property type="entry name" value="BROAD-SPECIFICITY PHOSPHATASE YOR283W-RELATED"/>
    <property type="match status" value="1"/>
</dbReference>
<comment type="caution">
    <text evidence="1">The sequence shown here is derived from an EMBL/GenBank/DDBJ whole genome shotgun (WGS) entry which is preliminary data.</text>
</comment>
<gene>
    <name evidence="1" type="ORF">VFPPC_07028</name>
</gene>
<dbReference type="InterPro" id="IPR029033">
    <property type="entry name" value="His_PPase_superfam"/>
</dbReference>
<proteinExistence type="predicted"/>
<dbReference type="OrthoDB" id="496981at2759"/>
<dbReference type="SUPFAM" id="SSF53254">
    <property type="entry name" value="Phosphoglycerate mutase-like"/>
    <property type="match status" value="1"/>
</dbReference>
<organism evidence="1 2">
    <name type="scientific">Pochonia chlamydosporia 170</name>
    <dbReference type="NCBI Taxonomy" id="1380566"/>
    <lineage>
        <taxon>Eukaryota</taxon>
        <taxon>Fungi</taxon>
        <taxon>Dikarya</taxon>
        <taxon>Ascomycota</taxon>
        <taxon>Pezizomycotina</taxon>
        <taxon>Sordariomycetes</taxon>
        <taxon>Hypocreomycetidae</taxon>
        <taxon>Hypocreales</taxon>
        <taxon>Clavicipitaceae</taxon>
        <taxon>Pochonia</taxon>
    </lineage>
</organism>
<dbReference type="RefSeq" id="XP_018140040.1">
    <property type="nucleotide sequence ID" value="XM_018285960.1"/>
</dbReference>
<dbReference type="GO" id="GO:0016791">
    <property type="term" value="F:phosphatase activity"/>
    <property type="evidence" value="ECO:0007669"/>
    <property type="project" value="TreeGrafter"/>
</dbReference>
<dbReference type="PANTHER" id="PTHR48100:SF1">
    <property type="entry name" value="HISTIDINE PHOSPHATASE FAMILY PROTEIN-RELATED"/>
    <property type="match status" value="1"/>
</dbReference>
<dbReference type="KEGG" id="pchm:VFPPC_07028"/>
<keyword evidence="2" id="KW-1185">Reference proteome</keyword>
<dbReference type="CDD" id="cd07067">
    <property type="entry name" value="HP_PGM_like"/>
    <property type="match status" value="1"/>
</dbReference>
<dbReference type="Gene3D" id="3.40.50.1240">
    <property type="entry name" value="Phosphoglycerate mutase-like"/>
    <property type="match status" value="1"/>
</dbReference>
<protein>
    <submittedName>
        <fullName evidence="1">Phosphoglycerate mutase</fullName>
    </submittedName>
</protein>
<dbReference type="GO" id="GO:0005737">
    <property type="term" value="C:cytoplasm"/>
    <property type="evidence" value="ECO:0007669"/>
    <property type="project" value="TreeGrafter"/>
</dbReference>
<name>A0A179FA63_METCM</name>
<evidence type="ECO:0000313" key="2">
    <source>
        <dbReference type="Proteomes" id="UP000078397"/>
    </source>
</evidence>
<dbReference type="EMBL" id="LSBJ02000007">
    <property type="protein sequence ID" value="OAQ62336.1"/>
    <property type="molecule type" value="Genomic_DNA"/>
</dbReference>
<reference evidence="1 2" key="1">
    <citation type="journal article" date="2016" name="PLoS Pathog.">
        <title>Biosynthesis of antibiotic leucinostatins in bio-control fungus Purpureocillium lilacinum and their inhibition on phytophthora revealed by genome mining.</title>
        <authorList>
            <person name="Wang G."/>
            <person name="Liu Z."/>
            <person name="Lin R."/>
            <person name="Li E."/>
            <person name="Mao Z."/>
            <person name="Ling J."/>
            <person name="Yang Y."/>
            <person name="Yin W.B."/>
            <person name="Xie B."/>
        </authorList>
    </citation>
    <scope>NUCLEOTIDE SEQUENCE [LARGE SCALE GENOMIC DNA]</scope>
    <source>
        <strain evidence="1">170</strain>
    </source>
</reference>
<accession>A0A179FA63</accession>
<dbReference type="InterPro" id="IPR013078">
    <property type="entry name" value="His_Pase_superF_clade-1"/>
</dbReference>
<evidence type="ECO:0000313" key="1">
    <source>
        <dbReference type="EMBL" id="OAQ62336.1"/>
    </source>
</evidence>
<dbReference type="SMART" id="SM00855">
    <property type="entry name" value="PGAM"/>
    <property type="match status" value="1"/>
</dbReference>
<sequence>MGHTKKWIFQAVPGYFESHADIAKQLPNERFITQPRLALLSREYPTDTEDMRNDKDWERFANHVRSLNRDAPANVSYKVLYLTRHGFGYHNQKHREVGTEAWDSYWSLLKGDDKITWFDSFLNKEGVQQAENLGEFWRHGVAADGMPIPQTLYTSPLARCLQTTEIVFSRLMRTNGALFCPVVKEQIRERFTVHTCDLRRPRTWIEQNYPGYTIEANVTEEDQFSGQTRWETRDEHNARKQEALEQIFSSDQSEFVSLTVHSFAIEAILEVCNGEEFRVREGTSLALLVRGEECSAPIAEANGIDVAATLIPN</sequence>
<dbReference type="Proteomes" id="UP000078397">
    <property type="component" value="Unassembled WGS sequence"/>
</dbReference>
<dbReference type="AlphaFoldDB" id="A0A179FA63"/>
<dbReference type="GeneID" id="28849954"/>
<dbReference type="InterPro" id="IPR050275">
    <property type="entry name" value="PGM_Phosphatase"/>
</dbReference>